<keyword evidence="11" id="KW-1185">Reference proteome</keyword>
<dbReference type="GO" id="GO:0016020">
    <property type="term" value="C:membrane"/>
    <property type="evidence" value="ECO:0007669"/>
    <property type="project" value="UniProtKB-SubCell"/>
</dbReference>
<dbReference type="PANTHER" id="PTHR24186:SF50">
    <property type="entry name" value="ANKYRIN REPEAT-CONTAINING PROTEIN ITN1-LIKE ISOFORM X1"/>
    <property type="match status" value="1"/>
</dbReference>
<evidence type="ECO:0000256" key="3">
    <source>
        <dbReference type="ARBA" id="ARBA00022737"/>
    </source>
</evidence>
<keyword evidence="5 7" id="KW-0040">ANK repeat</keyword>
<dbReference type="InterPro" id="IPR002110">
    <property type="entry name" value="Ankyrin_rpt"/>
</dbReference>
<feature type="repeat" description="ANK" evidence="7">
    <location>
        <begin position="302"/>
        <end position="335"/>
    </location>
</feature>
<gene>
    <name evidence="10" type="ORF">URODEC1_LOCUS58639</name>
</gene>
<dbReference type="Proteomes" id="UP001497457">
    <property type="component" value="Chromosome 23rd"/>
</dbReference>
<dbReference type="Pfam" id="PF12796">
    <property type="entry name" value="Ank_2"/>
    <property type="match status" value="3"/>
</dbReference>
<feature type="transmembrane region" description="Helical" evidence="8">
    <location>
        <begin position="436"/>
        <end position="462"/>
    </location>
</feature>
<dbReference type="Pfam" id="PF13962">
    <property type="entry name" value="PGG"/>
    <property type="match status" value="1"/>
</dbReference>
<dbReference type="InterPro" id="IPR036770">
    <property type="entry name" value="Ankyrin_rpt-contain_sf"/>
</dbReference>
<evidence type="ECO:0000256" key="6">
    <source>
        <dbReference type="ARBA" id="ARBA00023136"/>
    </source>
</evidence>
<keyword evidence="4 8" id="KW-1133">Transmembrane helix</keyword>
<evidence type="ECO:0000256" key="8">
    <source>
        <dbReference type="SAM" id="Phobius"/>
    </source>
</evidence>
<dbReference type="Pfam" id="PF00023">
    <property type="entry name" value="Ank"/>
    <property type="match status" value="1"/>
</dbReference>
<dbReference type="InterPro" id="IPR026961">
    <property type="entry name" value="PGG_dom"/>
</dbReference>
<evidence type="ECO:0000256" key="1">
    <source>
        <dbReference type="ARBA" id="ARBA00004141"/>
    </source>
</evidence>
<evidence type="ECO:0000256" key="2">
    <source>
        <dbReference type="ARBA" id="ARBA00022692"/>
    </source>
</evidence>
<dbReference type="SMART" id="SM00248">
    <property type="entry name" value="ANK"/>
    <property type="match status" value="9"/>
</dbReference>
<feature type="transmembrane region" description="Helical" evidence="8">
    <location>
        <begin position="403"/>
        <end position="424"/>
    </location>
</feature>
<keyword evidence="2 8" id="KW-0812">Transmembrane</keyword>
<feature type="repeat" description="ANK" evidence="7">
    <location>
        <begin position="232"/>
        <end position="264"/>
    </location>
</feature>
<feature type="domain" description="PGG" evidence="9">
    <location>
        <begin position="396"/>
        <end position="460"/>
    </location>
</feature>
<feature type="transmembrane region" description="Helical" evidence="8">
    <location>
        <begin position="468"/>
        <end position="490"/>
    </location>
</feature>
<dbReference type="Gene3D" id="1.25.40.20">
    <property type="entry name" value="Ankyrin repeat-containing domain"/>
    <property type="match status" value="2"/>
</dbReference>
<protein>
    <recommendedName>
        <fullName evidence="9">PGG domain-containing protein</fullName>
    </recommendedName>
</protein>
<dbReference type="AlphaFoldDB" id="A0ABC9AVM4"/>
<keyword evidence="6 8" id="KW-0472">Membrane</keyword>
<dbReference type="PANTHER" id="PTHR24186">
    <property type="entry name" value="PROTEIN PHOSPHATASE 1 REGULATORY SUBUNIT"/>
    <property type="match status" value="1"/>
</dbReference>
<proteinExistence type="predicted"/>
<evidence type="ECO:0000313" key="10">
    <source>
        <dbReference type="EMBL" id="CAL4987023.1"/>
    </source>
</evidence>
<dbReference type="PROSITE" id="PS50297">
    <property type="entry name" value="ANK_REP_REGION"/>
    <property type="match status" value="3"/>
</dbReference>
<name>A0ABC9AVM4_9POAL</name>
<evidence type="ECO:0000256" key="7">
    <source>
        <dbReference type="PROSITE-ProRule" id="PRU00023"/>
    </source>
</evidence>
<organism evidence="10 11">
    <name type="scientific">Urochloa decumbens</name>
    <dbReference type="NCBI Taxonomy" id="240449"/>
    <lineage>
        <taxon>Eukaryota</taxon>
        <taxon>Viridiplantae</taxon>
        <taxon>Streptophyta</taxon>
        <taxon>Embryophyta</taxon>
        <taxon>Tracheophyta</taxon>
        <taxon>Spermatophyta</taxon>
        <taxon>Magnoliopsida</taxon>
        <taxon>Liliopsida</taxon>
        <taxon>Poales</taxon>
        <taxon>Poaceae</taxon>
        <taxon>PACMAD clade</taxon>
        <taxon>Panicoideae</taxon>
        <taxon>Panicodae</taxon>
        <taxon>Paniceae</taxon>
        <taxon>Melinidinae</taxon>
        <taxon>Urochloa</taxon>
    </lineage>
</organism>
<sequence>MAGMDPELYKAATHGKVKILKQLLQDEDKSDILLWSTTPQRNTALHLAALHGHAEFAREVLQKNGSEDKMKVAELLVGLAKAPSESPLMMTNKAGNTPLHEATKQSSSAMALLLLNADPNRGHDLNGLKESPLHVAARKGLEDVVRKILETPWVEEEYKPSVSVRGTALYQAMLGRKIRIVQILLEKRPALTDLTDSDGNNALHYAAQEDYHQAVELLLNHRTELAYECNNQKQTPLHVAAHYGSTAAIRALLRHCPDVAEMTDAAGYNAFHTAVVSGKTNALRCLLRVVRPAVVINSVDSNGNTPLHLATKMSHFHSALALLSDRRVDPSVRDRDGKTARSIVEMKLNTGELDAYEMHLLKQLKQQEAKWRRKQQLPPMASDRRRPLIQDLRGLRNAAFKTFVVSNTVAMCSSIVVIFLLIWARQEPVKLRLHNLMWSQTLTIIACLAMLLSLMTAVYITVAPTASWPAYAVIAIGASSPALFFFICWLGR</sequence>
<feature type="repeat" description="ANK" evidence="7">
    <location>
        <begin position="198"/>
        <end position="230"/>
    </location>
</feature>
<evidence type="ECO:0000256" key="4">
    <source>
        <dbReference type="ARBA" id="ARBA00022989"/>
    </source>
</evidence>
<evidence type="ECO:0000256" key="5">
    <source>
        <dbReference type="ARBA" id="ARBA00023043"/>
    </source>
</evidence>
<reference evidence="11" key="1">
    <citation type="submission" date="2024-06" db="EMBL/GenBank/DDBJ databases">
        <authorList>
            <person name="Ryan C."/>
        </authorList>
    </citation>
    <scope>NUCLEOTIDE SEQUENCE [LARGE SCALE GENOMIC DNA]</scope>
</reference>
<comment type="subcellular location">
    <subcellularLocation>
        <location evidence="1">Membrane</location>
        <topology evidence="1">Multi-pass membrane protein</topology>
    </subcellularLocation>
</comment>
<accession>A0ABC9AVM4</accession>
<evidence type="ECO:0000313" key="11">
    <source>
        <dbReference type="Proteomes" id="UP001497457"/>
    </source>
</evidence>
<keyword evidence="3" id="KW-0677">Repeat</keyword>
<reference evidence="10 11" key="2">
    <citation type="submission" date="2024-10" db="EMBL/GenBank/DDBJ databases">
        <authorList>
            <person name="Ryan C."/>
        </authorList>
    </citation>
    <scope>NUCLEOTIDE SEQUENCE [LARGE SCALE GENOMIC DNA]</scope>
</reference>
<dbReference type="PROSITE" id="PS50088">
    <property type="entry name" value="ANK_REPEAT"/>
    <property type="match status" value="3"/>
</dbReference>
<evidence type="ECO:0000259" key="9">
    <source>
        <dbReference type="Pfam" id="PF13962"/>
    </source>
</evidence>
<dbReference type="EMBL" id="OZ075133">
    <property type="protein sequence ID" value="CAL4987023.1"/>
    <property type="molecule type" value="Genomic_DNA"/>
</dbReference>
<dbReference type="SUPFAM" id="SSF48403">
    <property type="entry name" value="Ankyrin repeat"/>
    <property type="match status" value="2"/>
</dbReference>